<evidence type="ECO:0000313" key="6">
    <source>
        <dbReference type="Proteomes" id="UP000553632"/>
    </source>
</evidence>
<keyword evidence="2" id="KW-0732">Signal</keyword>
<feature type="transmembrane region" description="Helical" evidence="1">
    <location>
        <begin position="55"/>
        <end position="78"/>
    </location>
</feature>
<dbReference type="AlphaFoldDB" id="A0A7J6NE33"/>
<dbReference type="PROSITE" id="PS51257">
    <property type="entry name" value="PROKAR_LIPOPROTEIN"/>
    <property type="match status" value="1"/>
</dbReference>
<reference evidence="5 6" key="1">
    <citation type="submission" date="2020-04" db="EMBL/GenBank/DDBJ databases">
        <title>Perkinsus olseni comparative genomics.</title>
        <authorList>
            <person name="Bogema D.R."/>
        </authorList>
    </citation>
    <scope>NUCLEOTIDE SEQUENCE [LARGE SCALE GENOMIC DNA]</scope>
    <source>
        <strain evidence="4">00978-12</strain>
        <strain evidence="3 6">ATCC PRA-207</strain>
    </source>
</reference>
<comment type="caution">
    <text evidence="4">The sequence shown here is derived from an EMBL/GenBank/DDBJ whole genome shotgun (WGS) entry which is preliminary data.</text>
</comment>
<dbReference type="Proteomes" id="UP000553632">
    <property type="component" value="Unassembled WGS sequence"/>
</dbReference>
<evidence type="ECO:0000256" key="2">
    <source>
        <dbReference type="SAM" id="SignalP"/>
    </source>
</evidence>
<sequence>MLSSAYRALTLLFASLLVLACVMISSSAEVESDRPFRAANAEDTSLKSSAMMHEIVLPAGRLVLAWVIMSVVVGIVFVRTKPVWRPHLNGEYALAAGVVAAGRGEA</sequence>
<proteinExistence type="predicted"/>
<evidence type="ECO:0000313" key="3">
    <source>
        <dbReference type="EMBL" id="KAF4678722.1"/>
    </source>
</evidence>
<dbReference type="EMBL" id="JABANO010041430">
    <property type="protein sequence ID" value="KAF4678722.1"/>
    <property type="molecule type" value="Genomic_DNA"/>
</dbReference>
<evidence type="ECO:0000313" key="5">
    <source>
        <dbReference type="Proteomes" id="UP000541610"/>
    </source>
</evidence>
<accession>A0A7J6NE33</accession>
<feature type="signal peptide" evidence="2">
    <location>
        <begin position="1"/>
        <end position="27"/>
    </location>
</feature>
<name>A0A7J6NE33_PEROL</name>
<gene>
    <name evidence="4" type="ORF">FOZ60_011058</name>
    <name evidence="3" type="ORF">FOZ63_002363</name>
</gene>
<protein>
    <submittedName>
        <fullName evidence="4">Uncharacterized protein</fullName>
    </submittedName>
</protein>
<feature type="chain" id="PRO_5036400627" evidence="2">
    <location>
        <begin position="28"/>
        <end position="106"/>
    </location>
</feature>
<evidence type="ECO:0000313" key="4">
    <source>
        <dbReference type="EMBL" id="KAF4682106.1"/>
    </source>
</evidence>
<keyword evidence="1" id="KW-0812">Transmembrane</keyword>
<keyword evidence="6" id="KW-1185">Reference proteome</keyword>
<evidence type="ECO:0000256" key="1">
    <source>
        <dbReference type="SAM" id="Phobius"/>
    </source>
</evidence>
<dbReference type="Proteomes" id="UP000541610">
    <property type="component" value="Unassembled WGS sequence"/>
</dbReference>
<keyword evidence="1" id="KW-0472">Membrane</keyword>
<keyword evidence="1" id="KW-1133">Transmembrane helix</keyword>
<organism evidence="4 5">
    <name type="scientific">Perkinsus olseni</name>
    <name type="common">Perkinsus atlanticus</name>
    <dbReference type="NCBI Taxonomy" id="32597"/>
    <lineage>
        <taxon>Eukaryota</taxon>
        <taxon>Sar</taxon>
        <taxon>Alveolata</taxon>
        <taxon>Perkinsozoa</taxon>
        <taxon>Perkinsea</taxon>
        <taxon>Perkinsida</taxon>
        <taxon>Perkinsidae</taxon>
        <taxon>Perkinsus</taxon>
    </lineage>
</organism>
<dbReference type="EMBL" id="JABANP010000458">
    <property type="protein sequence ID" value="KAF4682106.1"/>
    <property type="molecule type" value="Genomic_DNA"/>
</dbReference>